<gene>
    <name evidence="3" type="ORF">IV417_02045</name>
</gene>
<keyword evidence="4" id="KW-1185">Reference proteome</keyword>
<dbReference type="Pfam" id="PF19029">
    <property type="entry name" value="DUF883_C"/>
    <property type="match status" value="1"/>
</dbReference>
<dbReference type="Proteomes" id="UP001315686">
    <property type="component" value="Unassembled WGS sequence"/>
</dbReference>
<comment type="caution">
    <text evidence="3">The sequence shown here is derived from an EMBL/GenBank/DDBJ whole genome shotgun (WGS) entry which is preliminary data.</text>
</comment>
<dbReference type="InterPro" id="IPR043605">
    <property type="entry name" value="DUF883_C"/>
</dbReference>
<protein>
    <submittedName>
        <fullName evidence="3">DUF883 family protein</fullName>
    </submittedName>
</protein>
<dbReference type="RefSeq" id="WP_327792366.1">
    <property type="nucleotide sequence ID" value="NZ_JADQAZ010000001.1"/>
</dbReference>
<feature type="transmembrane region" description="Helical" evidence="1">
    <location>
        <begin position="89"/>
        <end position="107"/>
    </location>
</feature>
<keyword evidence="1" id="KW-0472">Membrane</keyword>
<keyword evidence="1" id="KW-0812">Transmembrane</keyword>
<evidence type="ECO:0000313" key="3">
    <source>
        <dbReference type="EMBL" id="MBT0956155.1"/>
    </source>
</evidence>
<feature type="domain" description="DUF883" evidence="2">
    <location>
        <begin position="80"/>
        <end position="108"/>
    </location>
</feature>
<name>A0AAP2G2N1_9RHOB</name>
<sequence>MATAMKAVQKNTASTEDLAAQVETLRADLSKLTETMTAMGKNAKDSAIHAASDKAAQLRDSAADKAETARLQAMELQGQANDFVKNQPATALGIAAGVGFLVGFLTMRK</sequence>
<evidence type="ECO:0000256" key="1">
    <source>
        <dbReference type="SAM" id="Phobius"/>
    </source>
</evidence>
<proteinExistence type="predicted"/>
<evidence type="ECO:0000313" key="4">
    <source>
        <dbReference type="Proteomes" id="UP001315686"/>
    </source>
</evidence>
<accession>A0AAP2G2N1</accession>
<dbReference type="EMBL" id="JADQAZ010000001">
    <property type="protein sequence ID" value="MBT0956155.1"/>
    <property type="molecule type" value="Genomic_DNA"/>
</dbReference>
<organism evidence="3 4">
    <name type="scientific">Harenicola maris</name>
    <dbReference type="NCBI Taxonomy" id="2841044"/>
    <lineage>
        <taxon>Bacteria</taxon>
        <taxon>Pseudomonadati</taxon>
        <taxon>Pseudomonadota</taxon>
        <taxon>Alphaproteobacteria</taxon>
        <taxon>Rhodobacterales</taxon>
        <taxon>Paracoccaceae</taxon>
        <taxon>Harenicola</taxon>
    </lineage>
</organism>
<keyword evidence="1" id="KW-1133">Transmembrane helix</keyword>
<dbReference type="AlphaFoldDB" id="A0AAP2G2N1"/>
<reference evidence="3 4" key="1">
    <citation type="journal article" date="2021" name="Arch. Microbiol.">
        <title>Harenicola maris gen. nov., sp. nov. isolated from the Sea of Japan shallow sediments.</title>
        <authorList>
            <person name="Romanenko L.A."/>
            <person name="Kurilenko V.V."/>
            <person name="Chernysheva N.Y."/>
            <person name="Tekutyeva L.A."/>
            <person name="Velansky P.V."/>
            <person name="Svetashev V.I."/>
            <person name="Isaeva M.P."/>
        </authorList>
    </citation>
    <scope>NUCLEOTIDE SEQUENCE [LARGE SCALE GENOMIC DNA]</scope>
    <source>
        <strain evidence="3 4">KMM 3653</strain>
    </source>
</reference>
<evidence type="ECO:0000259" key="2">
    <source>
        <dbReference type="Pfam" id="PF19029"/>
    </source>
</evidence>